<evidence type="ECO:0000256" key="3">
    <source>
        <dbReference type="ARBA" id="ARBA00022884"/>
    </source>
</evidence>
<dbReference type="GO" id="GO:0018996">
    <property type="term" value="P:molting cycle, collagen and cuticulin-based cuticle"/>
    <property type="evidence" value="ECO:0007669"/>
    <property type="project" value="EnsemblMetazoa"/>
</dbReference>
<name>A0A8R1TXS6_ONCVO</name>
<dbReference type="PANTHER" id="PTHR48039:SF5">
    <property type="entry name" value="RNA-BINDING PROTEIN 28"/>
    <property type="match status" value="1"/>
</dbReference>
<dbReference type="GO" id="GO:0040002">
    <property type="term" value="P:collagen and cuticulin-based cuticle development"/>
    <property type="evidence" value="ECO:0007669"/>
    <property type="project" value="EnsemblMetazoa"/>
</dbReference>
<keyword evidence="3 5" id="KW-0694">RNA-binding</keyword>
<reference evidence="7" key="2">
    <citation type="submission" date="2022-06" db="UniProtKB">
        <authorList>
            <consortium name="EnsemblMetazoa"/>
        </authorList>
    </citation>
    <scope>IDENTIFICATION</scope>
</reference>
<reference evidence="8" key="1">
    <citation type="submission" date="2013-10" db="EMBL/GenBank/DDBJ databases">
        <title>Genome sequencing of Onchocerca volvulus.</title>
        <authorList>
            <person name="Cotton J."/>
            <person name="Tsai J."/>
            <person name="Stanley E."/>
            <person name="Tracey A."/>
            <person name="Holroyd N."/>
            <person name="Lustigman S."/>
            <person name="Berriman M."/>
        </authorList>
    </citation>
    <scope>NUCLEOTIDE SEQUENCE</scope>
</reference>
<dbReference type="OMA" id="FNNTCIQ"/>
<dbReference type="SUPFAM" id="SSF54928">
    <property type="entry name" value="RNA-binding domain, RBD"/>
    <property type="match status" value="4"/>
</dbReference>
<dbReference type="FunFam" id="3.30.70.330:FF:000738">
    <property type="entry name" value="RNA-binding motif protein 19"/>
    <property type="match status" value="1"/>
</dbReference>
<dbReference type="CDD" id="cd12317">
    <property type="entry name" value="RRM4_RBM19_RRM3_MRD1"/>
    <property type="match status" value="1"/>
</dbReference>
<evidence type="ECO:0000259" key="6">
    <source>
        <dbReference type="PROSITE" id="PS50102"/>
    </source>
</evidence>
<feature type="domain" description="RRM" evidence="6">
    <location>
        <begin position="644"/>
        <end position="727"/>
    </location>
</feature>
<evidence type="ECO:0000256" key="4">
    <source>
        <dbReference type="ARBA" id="ARBA00023242"/>
    </source>
</evidence>
<evidence type="ECO:0000313" key="8">
    <source>
        <dbReference type="Proteomes" id="UP000024404"/>
    </source>
</evidence>
<feature type="domain" description="RRM" evidence="6">
    <location>
        <begin position="749"/>
        <end position="835"/>
    </location>
</feature>
<feature type="domain" description="RRM" evidence="6">
    <location>
        <begin position="2"/>
        <end position="79"/>
    </location>
</feature>
<dbReference type="GO" id="GO:0005730">
    <property type="term" value="C:nucleolus"/>
    <property type="evidence" value="ECO:0007669"/>
    <property type="project" value="EnsemblMetazoa"/>
</dbReference>
<protein>
    <recommendedName>
        <fullName evidence="6">RRM domain-containing protein</fullName>
    </recommendedName>
</protein>
<dbReference type="EMBL" id="CMVM020000188">
    <property type="status" value="NOT_ANNOTATED_CDS"/>
    <property type="molecule type" value="Genomic_DNA"/>
</dbReference>
<dbReference type="Pfam" id="PF00076">
    <property type="entry name" value="RRM_1"/>
    <property type="match status" value="6"/>
</dbReference>
<dbReference type="PANTHER" id="PTHR48039">
    <property type="entry name" value="RNA-BINDING MOTIF PROTEIN 14B"/>
    <property type="match status" value="1"/>
</dbReference>
<dbReference type="InterPro" id="IPR000504">
    <property type="entry name" value="RRM_dom"/>
</dbReference>
<keyword evidence="2" id="KW-0677">Repeat</keyword>
<dbReference type="SMART" id="SM00360">
    <property type="entry name" value="RRM"/>
    <property type="match status" value="6"/>
</dbReference>
<accession>A0A8R1TXS6</accession>
<feature type="domain" description="RRM" evidence="6">
    <location>
        <begin position="460"/>
        <end position="532"/>
    </location>
</feature>
<comment type="subcellular location">
    <subcellularLocation>
        <location evidence="1">Nucleus</location>
    </subcellularLocation>
</comment>
<dbReference type="Gene3D" id="3.30.70.330">
    <property type="match status" value="6"/>
</dbReference>
<dbReference type="GO" id="GO:0006364">
    <property type="term" value="P:rRNA processing"/>
    <property type="evidence" value="ECO:0007669"/>
    <property type="project" value="EnsemblMetazoa"/>
</dbReference>
<dbReference type="InterPro" id="IPR051945">
    <property type="entry name" value="RRM_MRD1_RNA_proc_ribogen"/>
</dbReference>
<evidence type="ECO:0000256" key="1">
    <source>
        <dbReference type="ARBA" id="ARBA00004123"/>
    </source>
</evidence>
<sequence>MSRLIVKGLPSNCTEEKLRNYFRSFGKITDCSLKYTRDGKFRRFAFVGFETDENAQKAREHLRNTFMGASRLTVEECKPFGDETKPRAWSKYAKESSAYKRLHPEEEEKTNRIASVEHSSPLTKKMRNESDKKFHDFIEVQKNAVPITSSSNDESSNTNLIEELLSGISGDTSLSLIIRGLPKTVKTKGIKDWFSPIKLKGIKIVRNSIEAVAFVTFFQESDARKALQRNEQFLGGSKLEITRVSSNQVSDRTEDYIHKTREAEVEASVGKILETGRLFVRNLPYTCSDEDLRYLFKKYGEISDLQVIISKKTGQCKGFAIVTYVFPESAVAAFSALDGSILKGRMLHILPGEEKREVEDIGIVGKSVFQKTKIAKLKKDAGKSHSWNTLFLGANAVAETLAEKLDVEKSDLLLGQGEISAGVRLALAETRLVSETREYLLANGVCLDVFSRPAAKRSNTVIIIKNLTAKVDVDELKRMFARHGPVKQILMPLGGVTAILEMENSVDAQKAFSALAYSRFRSQPLFLEWAPYDVFKSRKLESENENNDQKQRIIEIQTGEKNNEFSAEDKKKLRRSKKHRLVEESIKIPDSQEKAELVNVIKNEATVKDEDMEQQEVEKHIAEIGNEVNSDGTKEDDDLLLPGTTLFVKNLSFKTTDERLKNKFESRFRIRSATVSKKRDAADPTKTLSMGFGFIMFYKPEDAQQAIKEMQGVLLDGHCLMLKLSHREVVPDKIIARKGVDELEQGEATKILIRNIPFQATRKEVKQLFATFGEIRSFRMPKKASLLIVGASAEGHRGFGFVDFLTRADARRAFNALIHSTHFYGRRLVLEWAKPDSNLDELREKAAANLSGNKGEVRLQKKMMKKIEEDLTVIDDD</sequence>
<dbReference type="GO" id="GO:0008406">
    <property type="term" value="P:gonad development"/>
    <property type="evidence" value="ECO:0007669"/>
    <property type="project" value="EnsemblMetazoa"/>
</dbReference>
<evidence type="ECO:0000256" key="5">
    <source>
        <dbReference type="PROSITE-ProRule" id="PRU00176"/>
    </source>
</evidence>
<dbReference type="InterPro" id="IPR034423">
    <property type="entry name" value="RBM19_RRM5"/>
</dbReference>
<feature type="domain" description="RRM" evidence="6">
    <location>
        <begin position="276"/>
        <end position="354"/>
    </location>
</feature>
<dbReference type="CDD" id="cd12318">
    <property type="entry name" value="RRM5_RBM19_like"/>
    <property type="match status" value="1"/>
</dbReference>
<dbReference type="EnsemblMetazoa" id="OVOC7100.1">
    <property type="protein sequence ID" value="OVOC7100.1"/>
    <property type="gene ID" value="WBGene00243909"/>
</dbReference>
<dbReference type="InterPro" id="IPR012677">
    <property type="entry name" value="Nucleotide-bd_a/b_plait_sf"/>
</dbReference>
<dbReference type="GO" id="GO:0040010">
    <property type="term" value="P:positive regulation of growth rate"/>
    <property type="evidence" value="ECO:0007669"/>
    <property type="project" value="EnsemblMetazoa"/>
</dbReference>
<organism evidence="7 8">
    <name type="scientific">Onchocerca volvulus</name>
    <dbReference type="NCBI Taxonomy" id="6282"/>
    <lineage>
        <taxon>Eukaryota</taxon>
        <taxon>Metazoa</taxon>
        <taxon>Ecdysozoa</taxon>
        <taxon>Nematoda</taxon>
        <taxon>Chromadorea</taxon>
        <taxon>Rhabditida</taxon>
        <taxon>Spirurina</taxon>
        <taxon>Spiruromorpha</taxon>
        <taxon>Filarioidea</taxon>
        <taxon>Onchocercidae</taxon>
        <taxon>Onchocerca</taxon>
    </lineage>
</organism>
<evidence type="ECO:0000256" key="2">
    <source>
        <dbReference type="ARBA" id="ARBA00022737"/>
    </source>
</evidence>
<dbReference type="Proteomes" id="UP000024404">
    <property type="component" value="Unassembled WGS sequence"/>
</dbReference>
<evidence type="ECO:0000313" key="7">
    <source>
        <dbReference type="EnsemblMetazoa" id="OVOC7100.1"/>
    </source>
</evidence>
<keyword evidence="4" id="KW-0539">Nucleus</keyword>
<dbReference type="PROSITE" id="PS50102">
    <property type="entry name" value="RRM"/>
    <property type="match status" value="6"/>
</dbReference>
<keyword evidence="8" id="KW-1185">Reference proteome</keyword>
<dbReference type="InterPro" id="IPR035979">
    <property type="entry name" value="RBD_domain_sf"/>
</dbReference>
<dbReference type="AlphaFoldDB" id="A0A8R1TXS6"/>
<dbReference type="GO" id="GO:0040025">
    <property type="term" value="P:vulval development"/>
    <property type="evidence" value="ECO:0007669"/>
    <property type="project" value="EnsemblMetazoa"/>
</dbReference>
<proteinExistence type="predicted"/>
<feature type="domain" description="RRM" evidence="6">
    <location>
        <begin position="174"/>
        <end position="246"/>
    </location>
</feature>
<dbReference type="GO" id="GO:0003729">
    <property type="term" value="F:mRNA binding"/>
    <property type="evidence" value="ECO:0007669"/>
    <property type="project" value="TreeGrafter"/>
</dbReference>